<evidence type="ECO:0000313" key="2">
    <source>
        <dbReference type="EMBL" id="CEF65909.1"/>
    </source>
</evidence>
<evidence type="ECO:0000313" key="5">
    <source>
        <dbReference type="WormBase" id="SRAE_2000058300"/>
    </source>
</evidence>
<dbReference type="eggNOG" id="KOG2072">
    <property type="taxonomic scope" value="Eukaryota"/>
</dbReference>
<gene>
    <name evidence="2 4 5" type="ORF">SRAE_2000058300</name>
</gene>
<reference evidence="2 3" key="1">
    <citation type="submission" date="2014-09" db="EMBL/GenBank/DDBJ databases">
        <authorList>
            <person name="Martin A.A."/>
        </authorList>
    </citation>
    <scope>NUCLEOTIDE SEQUENCE</scope>
    <source>
        <strain evidence="3">ED321</strain>
        <strain evidence="2">ED321 Heterogonic</strain>
    </source>
</reference>
<keyword evidence="3" id="KW-1185">Reference proteome</keyword>
<dbReference type="EMBL" id="LN609529">
    <property type="protein sequence ID" value="CEF65909.1"/>
    <property type="molecule type" value="Genomic_DNA"/>
</dbReference>
<organism evidence="2">
    <name type="scientific">Strongyloides ratti</name>
    <name type="common">Parasitic roundworm</name>
    <dbReference type="NCBI Taxonomy" id="34506"/>
    <lineage>
        <taxon>Eukaryota</taxon>
        <taxon>Metazoa</taxon>
        <taxon>Ecdysozoa</taxon>
        <taxon>Nematoda</taxon>
        <taxon>Chromadorea</taxon>
        <taxon>Rhabditida</taxon>
        <taxon>Tylenchina</taxon>
        <taxon>Panagrolaimomorpha</taxon>
        <taxon>Strongyloidoidea</taxon>
        <taxon>Strongyloididae</taxon>
        <taxon>Strongyloides</taxon>
    </lineage>
</organism>
<proteinExistence type="predicted"/>
<name>A0A090MXR8_STRRB</name>
<dbReference type="Proteomes" id="UP000035682">
    <property type="component" value="Unplaced"/>
</dbReference>
<evidence type="ECO:0000256" key="1">
    <source>
        <dbReference type="SAM" id="MobiDB-lite"/>
    </source>
</evidence>
<feature type="compositionally biased region" description="Polar residues" evidence="1">
    <location>
        <begin position="234"/>
        <end position="268"/>
    </location>
</feature>
<accession>A0A090MXR8</accession>
<dbReference type="GeneID" id="36378273"/>
<feature type="compositionally biased region" description="Polar residues" evidence="1">
    <location>
        <begin position="183"/>
        <end position="218"/>
    </location>
</feature>
<evidence type="ECO:0000313" key="3">
    <source>
        <dbReference type="Proteomes" id="UP000035682"/>
    </source>
</evidence>
<evidence type="ECO:0000313" key="4">
    <source>
        <dbReference type="WBParaSite" id="SRAE_2000058300.1"/>
    </source>
</evidence>
<sequence length="268" mass="30592">MISWEEEVKAREAKIAEERLQQRIRDRKEKEQQAIEEERRRKEEEHQREIEAEKERARQAALAQQKQKEKTIADTDENWRRRPDNSDSQKTAPSVPRVIERKNIPKSNPYGNAKPLEVKRTTPLTDNPMGSVGKRVIESGNRGFNYTKNIKTEADVDDNWRKGPAPSSVSNSSSSAPRSGNNEHQQQSNNTDSEGWSINSNKRASSGRQENTTSTSSAYRPPHKQMDRGDNRRSNQTYGNNTNTRNIGSNRSRNNQSNTGGSDSSSWR</sequence>
<feature type="compositionally biased region" description="Basic and acidic residues" evidence="1">
    <location>
        <begin position="21"/>
        <end position="58"/>
    </location>
</feature>
<dbReference type="CTD" id="36378273"/>
<dbReference type="WormBase" id="SRAE_2000058300">
    <property type="protein sequence ID" value="SRP06516"/>
    <property type="gene ID" value="WBGene00260779"/>
</dbReference>
<protein>
    <submittedName>
        <fullName evidence="2 4">Uncharacterized protein</fullName>
    </submittedName>
</protein>
<feature type="compositionally biased region" description="Basic and acidic residues" evidence="1">
    <location>
        <begin position="224"/>
        <end position="233"/>
    </location>
</feature>
<dbReference type="RefSeq" id="XP_024505109.1">
    <property type="nucleotide sequence ID" value="XM_024651431.1"/>
</dbReference>
<feature type="compositionally biased region" description="Basic and acidic residues" evidence="1">
    <location>
        <begin position="150"/>
        <end position="161"/>
    </location>
</feature>
<feature type="compositionally biased region" description="Low complexity" evidence="1">
    <location>
        <begin position="163"/>
        <end position="182"/>
    </location>
</feature>
<dbReference type="AlphaFoldDB" id="A0A090MXR8"/>
<feature type="region of interest" description="Disordered" evidence="1">
    <location>
        <begin position="21"/>
        <end position="268"/>
    </location>
</feature>
<feature type="compositionally biased region" description="Basic and acidic residues" evidence="1">
    <location>
        <begin position="66"/>
        <end position="87"/>
    </location>
</feature>
<dbReference type="WBParaSite" id="SRAE_2000058300.1">
    <property type="protein sequence ID" value="SRAE_2000058300.1"/>
    <property type="gene ID" value="WBGene00260779"/>
</dbReference>
<reference evidence="4" key="2">
    <citation type="submission" date="2020-12" db="UniProtKB">
        <authorList>
            <consortium name="WormBaseParasite"/>
        </authorList>
    </citation>
    <scope>IDENTIFICATION</scope>
</reference>
<dbReference type="STRING" id="34506.A0A090MXR8"/>